<evidence type="ECO:0000313" key="8">
    <source>
        <dbReference type="RefSeq" id="XP_024936787.1"/>
    </source>
</evidence>
<dbReference type="PROSITE" id="PS51257">
    <property type="entry name" value="PROKAR_LIPOPROTEIN"/>
    <property type="match status" value="1"/>
</dbReference>
<dbReference type="KEGG" id="ccin:107263674"/>
<dbReference type="InterPro" id="IPR040154">
    <property type="entry name" value="Biotinidase/VNN"/>
</dbReference>
<feature type="signal peptide" evidence="3">
    <location>
        <begin position="1"/>
        <end position="23"/>
    </location>
</feature>
<dbReference type="Pfam" id="PF19018">
    <property type="entry name" value="Vanin_C"/>
    <property type="match status" value="1"/>
</dbReference>
<dbReference type="GeneID" id="107263674"/>
<dbReference type="GO" id="GO:0016787">
    <property type="term" value="F:hydrolase activity"/>
    <property type="evidence" value="ECO:0007669"/>
    <property type="project" value="UniProtKB-KW"/>
</dbReference>
<name>A0AAJ7VXJ2_CEPCN</name>
<sequence length="538" mass="59798">MTKMNTALYTLLLVMSCIYDTIQRSTVDSPSYVASVVEFSPEDRIDGGLTLMSNAYAYVQFIWEAGFKGADIIVFPESGLSTSSMPARKDLKSWTSFVPDANERYSPCTNENVEMHSALKMVSCAANSTKMYVVINIGERVPCEEDGCPSDKLLYYNTNVVFDRDGIIIAKYRKTHLFGEYAFNVTKTPEIITFDTDFGVTFGTLICFDILFSVPGLTLTRELGVKDIIFTSAWFSQSPFLTAVEVQHGWAFSEDVNLLASGYNNPIGGSGGSGIFLGRQGVGIAVMPFDQESKLLTYVVPKKTNSTISTKQTRAPTLERSQRIEKNLKVSEKSEVSIDMTNTYTVGNLTLIYDNLQNYTKEILTESVTNKTLCHDNFCCNFFVSMNDNDPSVTYYLTVFEGIRVHLETIMAPTRLCGVVQCANKSSSSCSQSRNTSTSFNSISITATFKNFDKFLIMPMTLNTAILPIDNFLHEEHSHGNDKNITISLNTKTENLVSFAFYARYYGSNDPELENSADIGCLSPLLPLVILLYLTIMG</sequence>
<evidence type="ECO:0000256" key="3">
    <source>
        <dbReference type="SAM" id="SignalP"/>
    </source>
</evidence>
<protein>
    <submittedName>
        <fullName evidence="6 7">Vanin-like protein 1</fullName>
    </submittedName>
</protein>
<evidence type="ECO:0000256" key="2">
    <source>
        <dbReference type="ARBA" id="ARBA00022801"/>
    </source>
</evidence>
<dbReference type="InterPro" id="IPR003010">
    <property type="entry name" value="C-N_Hydrolase"/>
</dbReference>
<dbReference type="InterPro" id="IPR036526">
    <property type="entry name" value="C-N_Hydrolase_sf"/>
</dbReference>
<dbReference type="PANTHER" id="PTHR10609:SF14">
    <property type="entry name" value="BIOTINIDASE"/>
    <property type="match status" value="1"/>
</dbReference>
<dbReference type="PROSITE" id="PS50263">
    <property type="entry name" value="CN_HYDROLASE"/>
    <property type="match status" value="1"/>
</dbReference>
<organism evidence="5 7">
    <name type="scientific">Cephus cinctus</name>
    <name type="common">Wheat stem sawfly</name>
    <dbReference type="NCBI Taxonomy" id="211228"/>
    <lineage>
        <taxon>Eukaryota</taxon>
        <taxon>Metazoa</taxon>
        <taxon>Ecdysozoa</taxon>
        <taxon>Arthropoda</taxon>
        <taxon>Hexapoda</taxon>
        <taxon>Insecta</taxon>
        <taxon>Pterygota</taxon>
        <taxon>Neoptera</taxon>
        <taxon>Endopterygota</taxon>
        <taxon>Hymenoptera</taxon>
        <taxon>Cephoidea</taxon>
        <taxon>Cephidae</taxon>
        <taxon>Cephus</taxon>
    </lineage>
</organism>
<proteinExistence type="inferred from homology"/>
<dbReference type="SUPFAM" id="SSF56317">
    <property type="entry name" value="Carbon-nitrogen hydrolase"/>
    <property type="match status" value="1"/>
</dbReference>
<dbReference type="Gene3D" id="3.60.110.10">
    <property type="entry name" value="Carbon-nitrogen hydrolase"/>
    <property type="match status" value="1"/>
</dbReference>
<comment type="similarity">
    <text evidence="1">Belongs to the carbon-nitrogen hydrolase superfamily. BTD/VNN family.</text>
</comment>
<evidence type="ECO:0000313" key="7">
    <source>
        <dbReference type="RefSeq" id="XP_024936786.1"/>
    </source>
</evidence>
<keyword evidence="2" id="KW-0378">Hydrolase</keyword>
<gene>
    <name evidence="6 7 8" type="primary">LOC107263674</name>
</gene>
<evidence type="ECO:0000256" key="1">
    <source>
        <dbReference type="ARBA" id="ARBA00008225"/>
    </source>
</evidence>
<dbReference type="AlphaFoldDB" id="A0AAJ7VXJ2"/>
<dbReference type="Proteomes" id="UP000694920">
    <property type="component" value="Unplaced"/>
</dbReference>
<keyword evidence="3" id="KW-0732">Signal</keyword>
<evidence type="ECO:0000313" key="5">
    <source>
        <dbReference type="Proteomes" id="UP000694920"/>
    </source>
</evidence>
<accession>A0AAJ7VXJ2</accession>
<feature type="domain" description="CN hydrolase" evidence="4">
    <location>
        <begin position="32"/>
        <end position="302"/>
    </location>
</feature>
<dbReference type="Pfam" id="PF00795">
    <property type="entry name" value="CN_hydrolase"/>
    <property type="match status" value="1"/>
</dbReference>
<dbReference type="RefSeq" id="XP_024936786.1">
    <property type="nucleotide sequence ID" value="XM_025081018.1"/>
</dbReference>
<evidence type="ECO:0000313" key="6">
    <source>
        <dbReference type="RefSeq" id="XP_015586625.1"/>
    </source>
</evidence>
<dbReference type="PANTHER" id="PTHR10609">
    <property type="entry name" value="BIOTINIDASE-RELATED"/>
    <property type="match status" value="1"/>
</dbReference>
<keyword evidence="5" id="KW-1185">Reference proteome</keyword>
<evidence type="ECO:0000259" key="4">
    <source>
        <dbReference type="PROSITE" id="PS50263"/>
    </source>
</evidence>
<dbReference type="RefSeq" id="XP_015586625.1">
    <property type="nucleotide sequence ID" value="XM_015731139.2"/>
</dbReference>
<feature type="chain" id="PRO_5044709531" evidence="3">
    <location>
        <begin position="24"/>
        <end position="538"/>
    </location>
</feature>
<dbReference type="InterPro" id="IPR043957">
    <property type="entry name" value="Vanin_C"/>
</dbReference>
<reference evidence="6 7" key="1">
    <citation type="submission" date="2025-04" db="UniProtKB">
        <authorList>
            <consortium name="RefSeq"/>
        </authorList>
    </citation>
    <scope>IDENTIFICATION</scope>
</reference>
<dbReference type="RefSeq" id="XP_024936787.1">
    <property type="nucleotide sequence ID" value="XM_025081019.1"/>
</dbReference>